<dbReference type="AlphaFoldDB" id="A0AA40TI30"/>
<reference evidence="2" key="1">
    <citation type="submission" date="2015-09" db="EMBL/GenBank/DDBJ databases">
        <title>Prevalence of NDMs in South Africa.</title>
        <authorList>
            <person name="Osei Sekyere J."/>
            <person name="Govinden U."/>
            <person name="Essack S."/>
            <person name="Haldorsen B."/>
            <person name="Samuelsen O."/>
            <person name="Aasnaes B."/>
            <person name="Sundsfjord A."/>
        </authorList>
    </citation>
    <scope>NUCLEOTIDE SEQUENCE [LARGE SCALE GENOMIC DNA]</scope>
    <source>
        <strain evidence="2">ST62:944112508</strain>
    </source>
</reference>
<name>A0AA40TI30_CITFR</name>
<organism evidence="1 2">
    <name type="scientific">Citrobacter freundii</name>
    <dbReference type="NCBI Taxonomy" id="546"/>
    <lineage>
        <taxon>Bacteria</taxon>
        <taxon>Pseudomonadati</taxon>
        <taxon>Pseudomonadota</taxon>
        <taxon>Gammaproteobacteria</taxon>
        <taxon>Enterobacterales</taxon>
        <taxon>Enterobacteriaceae</taxon>
        <taxon>Citrobacter</taxon>
        <taxon>Citrobacter freundii complex</taxon>
    </lineage>
</organism>
<dbReference type="InterPro" id="IPR018330">
    <property type="entry name" value="RecT_fam"/>
</dbReference>
<dbReference type="EMBL" id="LJEB01000165">
    <property type="protein sequence ID" value="KPR48163.1"/>
    <property type="molecule type" value="Genomic_DNA"/>
</dbReference>
<reference evidence="1 2" key="2">
    <citation type="journal article" date="2017" name="PLoS ONE">
        <title>Genomic and phenotypic characterisation of fluoroquinolone resistance mechanisms in Enterobacteriaceae in Durban, South Africa.</title>
        <authorList>
            <person name="Osei Sekyere J."/>
            <person name="Amoako D.G."/>
        </authorList>
    </citation>
    <scope>NUCLEOTIDE SEQUENCE [LARGE SCALE GENOMIC DNA]</scope>
    <source>
        <strain evidence="1 2">ST62:944112508</strain>
    </source>
</reference>
<dbReference type="Pfam" id="PF03837">
    <property type="entry name" value="RecT"/>
    <property type="match status" value="1"/>
</dbReference>
<accession>A0AA40TI30</accession>
<dbReference type="RefSeq" id="WP_057064865.1">
    <property type="nucleotide sequence ID" value="NZ_CBCYGZ010000010.1"/>
</dbReference>
<dbReference type="GO" id="GO:0006259">
    <property type="term" value="P:DNA metabolic process"/>
    <property type="evidence" value="ECO:0007669"/>
    <property type="project" value="InterPro"/>
</dbReference>
<gene>
    <name evidence="1" type="ORF">AN672_26010</name>
</gene>
<dbReference type="GO" id="GO:0003677">
    <property type="term" value="F:DNA binding"/>
    <property type="evidence" value="ECO:0007669"/>
    <property type="project" value="InterPro"/>
</dbReference>
<proteinExistence type="predicted"/>
<dbReference type="Proteomes" id="UP000050520">
    <property type="component" value="Unassembled WGS sequence"/>
</dbReference>
<comment type="caution">
    <text evidence="1">The sequence shown here is derived from an EMBL/GenBank/DDBJ whole genome shotgun (WGS) entry which is preliminary data.</text>
</comment>
<evidence type="ECO:0000313" key="2">
    <source>
        <dbReference type="Proteomes" id="UP000050520"/>
    </source>
</evidence>
<protein>
    <submittedName>
        <fullName evidence="1">Enterohemolysin</fullName>
    </submittedName>
</protein>
<sequence>MEKTNVAVIEHNEPSTMNNTSLLLNIDVMDRMMKLAEVMSQGVATVPKHLQGRPSDCLAIIMQAARWGMDPFVVGQKTHLVNGALGYEAQLYNALITSSKVVHGRFKYEYGGEWEKIVGKKDGRDESGLFVRVGAVLRGETEVTWGEPIYLADITTRNSPLWKTAPKQQIGYLAVKYWARTYCPEVTMGVYDREDLEQRTEREINPAPTQRMSVAEIAGDTVTTTQSAQESSVNIDSLADDFRERIDAAQDIDSAKAVRADIESAKATLGSALFTELKNKAVKRYYLVDSRNKVEAAINSLPSPDEPDAAERFGEVERVLATAKRHLGDELHDQFSITLADMKPEYVG</sequence>
<evidence type="ECO:0000313" key="1">
    <source>
        <dbReference type="EMBL" id="KPR48163.1"/>
    </source>
</evidence>